<dbReference type="Pfam" id="PF13508">
    <property type="entry name" value="Acetyltransf_7"/>
    <property type="match status" value="1"/>
</dbReference>
<feature type="domain" description="N-acetyltransferase" evidence="1">
    <location>
        <begin position="1"/>
        <end position="135"/>
    </location>
</feature>
<dbReference type="InterPro" id="IPR016181">
    <property type="entry name" value="Acyl_CoA_acyltransferase"/>
</dbReference>
<dbReference type="InterPro" id="IPR000182">
    <property type="entry name" value="GNAT_dom"/>
</dbReference>
<comment type="caution">
    <text evidence="2">The sequence shown here is derived from an EMBL/GenBank/DDBJ whole genome shotgun (WGS) entry which is preliminary data.</text>
</comment>
<sequence>MIIYKNVDYGINAYRISLFKLKFECVGEIIWRPFDLVPSECHLEIFRFHVVEEYREQGIGRKLMNKFIKQFSKHKRLNENYSYVLVQPQSFRDEDETEKVLEVENLYEIYEKLGFYFTEENIDRTKPLHIMQYDL</sequence>
<evidence type="ECO:0000259" key="1">
    <source>
        <dbReference type="PROSITE" id="PS51186"/>
    </source>
</evidence>
<organism evidence="2 3">
    <name type="scientific">Anaerostipes hadrus</name>
    <dbReference type="NCBI Taxonomy" id="649756"/>
    <lineage>
        <taxon>Bacteria</taxon>
        <taxon>Bacillati</taxon>
        <taxon>Bacillota</taxon>
        <taxon>Clostridia</taxon>
        <taxon>Lachnospirales</taxon>
        <taxon>Lachnospiraceae</taxon>
        <taxon>Anaerostipes</taxon>
    </lineage>
</organism>
<dbReference type="PROSITE" id="PS51186">
    <property type="entry name" value="GNAT"/>
    <property type="match status" value="1"/>
</dbReference>
<evidence type="ECO:0000313" key="3">
    <source>
        <dbReference type="Proteomes" id="UP001644750"/>
    </source>
</evidence>
<name>A0ABX2I3Z6_ANAHA</name>
<dbReference type="Proteomes" id="UP001644750">
    <property type="component" value="Unassembled WGS sequence"/>
</dbReference>
<dbReference type="EMBL" id="JAAITB010000028">
    <property type="protein sequence ID" value="NSJ80288.1"/>
    <property type="molecule type" value="Genomic_DNA"/>
</dbReference>
<gene>
    <name evidence="2" type="ORF">G5A72_11995</name>
</gene>
<protein>
    <submittedName>
        <fullName evidence="2">GNAT family N-acetyltransferase</fullName>
    </submittedName>
</protein>
<dbReference type="Gene3D" id="3.40.630.30">
    <property type="match status" value="1"/>
</dbReference>
<keyword evidence="3" id="KW-1185">Reference proteome</keyword>
<dbReference type="SUPFAM" id="SSF55729">
    <property type="entry name" value="Acyl-CoA N-acyltransferases (Nat)"/>
    <property type="match status" value="1"/>
</dbReference>
<dbReference type="RefSeq" id="WP_173726012.1">
    <property type="nucleotide sequence ID" value="NZ_JAAIQB010000024.1"/>
</dbReference>
<proteinExistence type="predicted"/>
<evidence type="ECO:0000313" key="2">
    <source>
        <dbReference type="EMBL" id="NSJ80288.1"/>
    </source>
</evidence>
<reference evidence="2 3" key="1">
    <citation type="journal article" date="2020" name="Cell Host Microbe">
        <title>Functional and Genomic Variation between Human-Derived Isolates of Lachnospiraceae Reveals Inter- and Intra-Species Diversity.</title>
        <authorList>
            <person name="Sorbara M.T."/>
            <person name="Littmann E.R."/>
            <person name="Fontana E."/>
            <person name="Moody T.U."/>
            <person name="Kohout C.E."/>
            <person name="Gjonbalaj M."/>
            <person name="Eaton V."/>
            <person name="Seok R."/>
            <person name="Leiner I.M."/>
            <person name="Pamer E.G."/>
        </authorList>
    </citation>
    <scope>NUCLEOTIDE SEQUENCE [LARGE SCALE GENOMIC DNA]</scope>
    <source>
        <strain evidence="2 3">MSK.14.57</strain>
    </source>
</reference>
<accession>A0ABX2I3Z6</accession>
<dbReference type="CDD" id="cd04301">
    <property type="entry name" value="NAT_SF"/>
    <property type="match status" value="1"/>
</dbReference>